<comment type="caution">
    <text evidence="3">The sequence shown here is derived from an EMBL/GenBank/DDBJ whole genome shotgun (WGS) entry which is preliminary data.</text>
</comment>
<dbReference type="PANTHER" id="PTHR12161">
    <property type="entry name" value="IST1 FAMILY MEMBER"/>
    <property type="match status" value="1"/>
</dbReference>
<evidence type="ECO:0008006" key="5">
    <source>
        <dbReference type="Google" id="ProtNLM"/>
    </source>
</evidence>
<feature type="region of interest" description="Disordered" evidence="2">
    <location>
        <begin position="328"/>
        <end position="421"/>
    </location>
</feature>
<comment type="similarity">
    <text evidence="1">Belongs to the IST1 family.</text>
</comment>
<feature type="compositionally biased region" description="Polar residues" evidence="2">
    <location>
        <begin position="340"/>
        <end position="349"/>
    </location>
</feature>
<dbReference type="InterPro" id="IPR042277">
    <property type="entry name" value="IST1-like"/>
</dbReference>
<sequence>MGNVVDTLLRRGFKASKLKALVNLAVSRITLLKKQRHPRCSLASSDVLPLLVLRHHDRALLRVEQVIKERNMLDVFAMIEGYCFLLGGRVAVIQQHHSAKHSTLISPTPDELKEAIASLIFAASRCGEFPELQKIRSLFASYYGKDFTSRARELCNSCGVNPKIIEKLSTRLPSLENRMKVLQEIADVNGISLQLQEAPSTRQKQENQNTEREIQGIKDQSSRLDGVKIEDHLKAFHEEIDRIRGLSYPMNCRKLYRDVADAAYDAFVAAAYAAVAAKAAMDLRRSSPQAPNDLKSQQNEFLNLSSNMEEPVLGVEKVHYPVDKCTVLDSDDDDDEPKQMGSTRNSMTPSLRVLGKGMFDETDDEGVTNNNHPWGGRGTQLPCLSDQKQKLSSETSSSTNRIPHSYGGLKWKSPHSVRTRR</sequence>
<protein>
    <recommendedName>
        <fullName evidence="5">IST1-like protein</fullName>
    </recommendedName>
</protein>
<dbReference type="InterPro" id="IPR005061">
    <property type="entry name" value="Ist1"/>
</dbReference>
<keyword evidence="4" id="KW-1185">Reference proteome</keyword>
<gene>
    <name evidence="3" type="ORF">Cgig2_025156</name>
</gene>
<evidence type="ECO:0000256" key="1">
    <source>
        <dbReference type="ARBA" id="ARBA00005536"/>
    </source>
</evidence>
<dbReference type="Proteomes" id="UP001153076">
    <property type="component" value="Unassembled WGS sequence"/>
</dbReference>
<feature type="region of interest" description="Disordered" evidence="2">
    <location>
        <begin position="198"/>
        <end position="219"/>
    </location>
</feature>
<dbReference type="OrthoDB" id="29853at2759"/>
<evidence type="ECO:0000313" key="3">
    <source>
        <dbReference type="EMBL" id="KAJ8448232.1"/>
    </source>
</evidence>
<reference evidence="3" key="1">
    <citation type="submission" date="2022-04" db="EMBL/GenBank/DDBJ databases">
        <title>Carnegiea gigantea Genome sequencing and assembly v2.</title>
        <authorList>
            <person name="Copetti D."/>
            <person name="Sanderson M.J."/>
            <person name="Burquez A."/>
            <person name="Wojciechowski M.F."/>
        </authorList>
    </citation>
    <scope>NUCLEOTIDE SEQUENCE</scope>
    <source>
        <strain evidence="3">SGP5-SGP5p</strain>
        <tissue evidence="3">Aerial part</tissue>
    </source>
</reference>
<evidence type="ECO:0000313" key="4">
    <source>
        <dbReference type="Proteomes" id="UP001153076"/>
    </source>
</evidence>
<dbReference type="EMBL" id="JAKOGI010000031">
    <property type="protein sequence ID" value="KAJ8448232.1"/>
    <property type="molecule type" value="Genomic_DNA"/>
</dbReference>
<feature type="compositionally biased region" description="Basic residues" evidence="2">
    <location>
        <begin position="412"/>
        <end position="421"/>
    </location>
</feature>
<organism evidence="3 4">
    <name type="scientific">Carnegiea gigantea</name>
    <dbReference type="NCBI Taxonomy" id="171969"/>
    <lineage>
        <taxon>Eukaryota</taxon>
        <taxon>Viridiplantae</taxon>
        <taxon>Streptophyta</taxon>
        <taxon>Embryophyta</taxon>
        <taxon>Tracheophyta</taxon>
        <taxon>Spermatophyta</taxon>
        <taxon>Magnoliopsida</taxon>
        <taxon>eudicotyledons</taxon>
        <taxon>Gunneridae</taxon>
        <taxon>Pentapetalae</taxon>
        <taxon>Caryophyllales</taxon>
        <taxon>Cactineae</taxon>
        <taxon>Cactaceae</taxon>
        <taxon>Cactoideae</taxon>
        <taxon>Echinocereeae</taxon>
        <taxon>Carnegiea</taxon>
    </lineage>
</organism>
<dbReference type="AlphaFoldDB" id="A0A9Q1KT97"/>
<dbReference type="FunFam" id="1.20.1260.60:FF:000002">
    <property type="entry name" value="Vacuolar protein sorting-associated protein IST1"/>
    <property type="match status" value="1"/>
</dbReference>
<evidence type="ECO:0000256" key="2">
    <source>
        <dbReference type="SAM" id="MobiDB-lite"/>
    </source>
</evidence>
<dbReference type="Pfam" id="PF03398">
    <property type="entry name" value="Ist1"/>
    <property type="match status" value="1"/>
</dbReference>
<dbReference type="GO" id="GO:0015031">
    <property type="term" value="P:protein transport"/>
    <property type="evidence" value="ECO:0007669"/>
    <property type="project" value="InterPro"/>
</dbReference>
<accession>A0A9Q1KT97</accession>
<feature type="compositionally biased region" description="Polar residues" evidence="2">
    <location>
        <begin position="390"/>
        <end position="402"/>
    </location>
</feature>
<name>A0A9Q1KT97_9CARY</name>
<proteinExistence type="inferred from homology"/>
<dbReference type="Gene3D" id="1.20.1260.60">
    <property type="entry name" value="Vacuolar protein sorting-associated protein Ist1"/>
    <property type="match status" value="1"/>
</dbReference>
<dbReference type="PANTHER" id="PTHR12161:SF16">
    <property type="entry name" value="REGULATOR OF VPS4 ACTIVITY IN THE MVB PATHWAY PROTEIN"/>
    <property type="match status" value="1"/>
</dbReference>
<feature type="compositionally biased region" description="Basic and acidic residues" evidence="2">
    <location>
        <begin position="203"/>
        <end position="219"/>
    </location>
</feature>